<evidence type="ECO:0000313" key="4">
    <source>
        <dbReference type="EMBL" id="AOU99587.1"/>
    </source>
</evidence>
<dbReference type="PROSITE" id="PS00061">
    <property type="entry name" value="ADH_SHORT"/>
    <property type="match status" value="1"/>
</dbReference>
<comment type="similarity">
    <text evidence="1 3">Belongs to the short-chain dehydrogenases/reductases (SDR) family.</text>
</comment>
<dbReference type="PRINTS" id="PR00081">
    <property type="entry name" value="GDHRDH"/>
</dbReference>
<accession>A0A1D8IT71</accession>
<keyword evidence="2" id="KW-0560">Oxidoreductase</keyword>
<gene>
    <name evidence="4" type="ORF">BI364_05900</name>
</gene>
<dbReference type="InterPro" id="IPR036291">
    <property type="entry name" value="NAD(P)-bd_dom_sf"/>
</dbReference>
<name>A0A1D8IT71_9GAMM</name>
<dbReference type="FunFam" id="3.40.50.720:FF:000047">
    <property type="entry name" value="NADP-dependent L-serine/L-allo-threonine dehydrogenase"/>
    <property type="match status" value="1"/>
</dbReference>
<protein>
    <submittedName>
        <fullName evidence="4">Oxidoreductase</fullName>
    </submittedName>
</protein>
<evidence type="ECO:0000256" key="2">
    <source>
        <dbReference type="ARBA" id="ARBA00023002"/>
    </source>
</evidence>
<dbReference type="AlphaFoldDB" id="A0A1D8IT71"/>
<dbReference type="InterPro" id="IPR002347">
    <property type="entry name" value="SDR_fam"/>
</dbReference>
<dbReference type="PRINTS" id="PR00080">
    <property type="entry name" value="SDRFAMILY"/>
</dbReference>
<reference evidence="5" key="1">
    <citation type="submission" date="2016-09" db="EMBL/GenBank/DDBJ databases">
        <title>Acidihalobacter prosperus F5.</title>
        <authorList>
            <person name="Khaleque H.N."/>
            <person name="Ramsay J.P."/>
            <person name="Kaksonen A.H."/>
            <person name="Boxall N.J."/>
            <person name="Watkin E.L.J."/>
        </authorList>
    </citation>
    <scope>NUCLEOTIDE SEQUENCE [LARGE SCALE GENOMIC DNA]</scope>
    <source>
        <strain evidence="5">F5</strain>
    </source>
</reference>
<dbReference type="Gene3D" id="3.40.50.720">
    <property type="entry name" value="NAD(P)-binding Rossmann-like Domain"/>
    <property type="match status" value="1"/>
</dbReference>
<dbReference type="Pfam" id="PF00106">
    <property type="entry name" value="adh_short"/>
    <property type="match status" value="1"/>
</dbReference>
<evidence type="ECO:0000256" key="1">
    <source>
        <dbReference type="ARBA" id="ARBA00006484"/>
    </source>
</evidence>
<dbReference type="SUPFAM" id="SSF51735">
    <property type="entry name" value="NAD(P)-binding Rossmann-fold domains"/>
    <property type="match status" value="1"/>
</dbReference>
<dbReference type="PANTHER" id="PTHR44196">
    <property type="entry name" value="DEHYDROGENASE/REDUCTASE SDR FAMILY MEMBER 7B"/>
    <property type="match status" value="1"/>
</dbReference>
<dbReference type="InterPro" id="IPR020904">
    <property type="entry name" value="Sc_DH/Rdtase_CS"/>
</dbReference>
<evidence type="ECO:0000313" key="5">
    <source>
        <dbReference type="Proteomes" id="UP000095401"/>
    </source>
</evidence>
<proteinExistence type="inferred from homology"/>
<dbReference type="KEGG" id="aprs:BI364_05900"/>
<organism evidence="4 5">
    <name type="scientific">Acidihalobacter yilgarnensis</name>
    <dbReference type="NCBI Taxonomy" id="2819280"/>
    <lineage>
        <taxon>Bacteria</taxon>
        <taxon>Pseudomonadati</taxon>
        <taxon>Pseudomonadota</taxon>
        <taxon>Gammaproteobacteria</taxon>
        <taxon>Chromatiales</taxon>
        <taxon>Ectothiorhodospiraceae</taxon>
        <taxon>Acidihalobacter</taxon>
    </lineage>
</organism>
<dbReference type="GO" id="GO:0016616">
    <property type="term" value="F:oxidoreductase activity, acting on the CH-OH group of donors, NAD or NADP as acceptor"/>
    <property type="evidence" value="ECO:0007669"/>
    <property type="project" value="UniProtKB-ARBA"/>
</dbReference>
<dbReference type="EMBL" id="CP017415">
    <property type="protein sequence ID" value="AOU99587.1"/>
    <property type="molecule type" value="Genomic_DNA"/>
</dbReference>
<dbReference type="Proteomes" id="UP000095401">
    <property type="component" value="Chromosome"/>
</dbReference>
<keyword evidence="5" id="KW-1185">Reference proteome</keyword>
<sequence>MQLRDIKGRVAVVTGASSGIGEAAARALAAEGVELVLAARSRDKIEALAAELGGDCLAVQTDVGDPAQVAALFARVESTFGGVDLLFNNAGVGYNGPFVDSDPVQWKATIDANLYGVLYWTQAAIPLMRGRAGGMISTVSSVGGRHGIEGWAVYNATKFAVVGFHDALRKELGPEGIRVSLIEPGAVYTQWGYNVPGEAMRERRDKLEALHSEDIANALVFAFAQPANVNCQEMLILPTRQTYP</sequence>
<evidence type="ECO:0000256" key="3">
    <source>
        <dbReference type="RuleBase" id="RU000363"/>
    </source>
</evidence>
<dbReference type="PANTHER" id="PTHR44196:SF1">
    <property type="entry name" value="DEHYDROGENASE_REDUCTASE SDR FAMILY MEMBER 7B"/>
    <property type="match status" value="1"/>
</dbReference>
<dbReference type="GO" id="GO:0016020">
    <property type="term" value="C:membrane"/>
    <property type="evidence" value="ECO:0007669"/>
    <property type="project" value="TreeGrafter"/>
</dbReference>